<gene>
    <name evidence="3" type="ORF">GOM49_08350</name>
</gene>
<keyword evidence="3" id="KW-0966">Cell projection</keyword>
<keyword evidence="3" id="KW-0282">Flagellum</keyword>
<dbReference type="EMBL" id="CP046522">
    <property type="protein sequence ID" value="QGU95099.1"/>
    <property type="molecule type" value="Genomic_DNA"/>
</dbReference>
<accession>A0A6I6EN38</accession>
<keyword evidence="4" id="KW-1185">Reference proteome</keyword>
<organism evidence="3 4">
    <name type="scientific">Clostridium bovifaecis</name>
    <dbReference type="NCBI Taxonomy" id="2184719"/>
    <lineage>
        <taxon>Bacteria</taxon>
        <taxon>Bacillati</taxon>
        <taxon>Bacillota</taxon>
        <taxon>Clostridia</taxon>
        <taxon>Eubacteriales</taxon>
        <taxon>Clostridiaceae</taxon>
        <taxon>Clostridium</taxon>
    </lineage>
</organism>
<evidence type="ECO:0000313" key="3">
    <source>
        <dbReference type="EMBL" id="QGU95099.1"/>
    </source>
</evidence>
<proteinExistence type="predicted"/>
<dbReference type="Pfam" id="PF07238">
    <property type="entry name" value="PilZ"/>
    <property type="match status" value="1"/>
</dbReference>
<protein>
    <submittedName>
        <fullName evidence="3">Flagellar protein</fullName>
    </submittedName>
</protein>
<reference evidence="3 4" key="1">
    <citation type="submission" date="2019-12" db="EMBL/GenBank/DDBJ databases">
        <title>Genome sequenceing of Clostridium bovifaecis.</title>
        <authorList>
            <person name="Yao Y."/>
        </authorList>
    </citation>
    <scope>NUCLEOTIDE SEQUENCE [LARGE SCALE GENOMIC DNA]</scope>
    <source>
        <strain evidence="3 4">BXX</strain>
    </source>
</reference>
<dbReference type="AlphaFoldDB" id="A0A6I6EN38"/>
<evidence type="ECO:0000259" key="1">
    <source>
        <dbReference type="Pfam" id="PF07238"/>
    </source>
</evidence>
<feature type="domain" description="Type III secretion system flagellar brake protein YcgR PilZN" evidence="2">
    <location>
        <begin position="7"/>
        <end position="86"/>
    </location>
</feature>
<evidence type="ECO:0000313" key="4">
    <source>
        <dbReference type="Proteomes" id="UP000422764"/>
    </source>
</evidence>
<evidence type="ECO:0000259" key="2">
    <source>
        <dbReference type="Pfam" id="PF12945"/>
    </source>
</evidence>
<dbReference type="InterPro" id="IPR009875">
    <property type="entry name" value="PilZ_domain"/>
</dbReference>
<sequence>MAGLKFKVNNKVEIISEEGVFACDIQDIQDKHLAISIPIKDFQYLPLRKDERIQVLYYEGNNIYKFASSVIKRDKSNIPLLWIKIPDRFEKIQRRKFVRVSVLYEARCALIDRDLELNKENLSNIRFHKGTILDLSGGGARLKTELSAKKDDVFILVLPVEESFLIVKGEVKRAALDELGERIYGLNFINLKMMEQEKIIRSVFQIMREQMKKGLREE</sequence>
<dbReference type="Pfam" id="PF12945">
    <property type="entry name" value="PilZNR"/>
    <property type="match status" value="1"/>
</dbReference>
<dbReference type="Proteomes" id="UP000422764">
    <property type="component" value="Chromosome"/>
</dbReference>
<dbReference type="GO" id="GO:0035438">
    <property type="term" value="F:cyclic-di-GMP binding"/>
    <property type="evidence" value="ECO:0007669"/>
    <property type="project" value="InterPro"/>
</dbReference>
<name>A0A6I6EN38_9CLOT</name>
<feature type="domain" description="PilZ" evidence="1">
    <location>
        <begin position="93"/>
        <end position="205"/>
    </location>
</feature>
<dbReference type="Gene3D" id="2.40.10.220">
    <property type="entry name" value="predicted glycosyltransferase like domains"/>
    <property type="match status" value="1"/>
</dbReference>
<dbReference type="InterPro" id="IPR009926">
    <property type="entry name" value="T3SS_YcgR_PilZN"/>
</dbReference>
<keyword evidence="3" id="KW-0969">Cilium</keyword>